<dbReference type="InterPro" id="IPR004372">
    <property type="entry name" value="Ac/propionate_kinase"/>
</dbReference>
<evidence type="ECO:0000256" key="2">
    <source>
        <dbReference type="ARBA" id="ARBA00022679"/>
    </source>
</evidence>
<dbReference type="PANTHER" id="PTHR21060:SF15">
    <property type="entry name" value="ACETATE KINASE-RELATED"/>
    <property type="match status" value="1"/>
</dbReference>
<sequence length="406" mass="43320">MTATTAESRVLVINSGSSSLKFQLLSPTDGTVDATGIVERIGLDMGAARISAGEQESTFAGPVPDHVEAMRIVEQLFGEVGLSLTDDRITAVGHRVVQGGARFGGPTLVTDDVRQDVYDLGRLAPLHNYAAVEGIDGARKLLPDVPHVVVFDTAFFTALPDSAATYALAKDFAQQYEVRRYGAHGTSHRYVSETVAEHLAAQGKDVSDLRQIVLHLGNGASASAIRGGRPLDTSMGLTPLEGLVMGTRTGDIDPSVYVHLHRQAGLSADEIDTILNKRSGMQGLCGMSDFRDITAAVDAGDKTAELALEVYVHRLRKYIGSYSFVLGGVDTITFTAGIGENVWQVREQALAGLEGFGIELDLEKNRERSKELRVISTPESAVTVLVVPTDEEFAIAQQAAEVAASL</sequence>
<dbReference type="UniPathway" id="UPA00340">
    <property type="reaction ID" value="UER00458"/>
</dbReference>
<dbReference type="Pfam" id="PF00871">
    <property type="entry name" value="Acetate_kinase"/>
    <property type="match status" value="1"/>
</dbReference>
<dbReference type="InterPro" id="IPR043129">
    <property type="entry name" value="ATPase_NBD"/>
</dbReference>
<evidence type="ECO:0000256" key="6">
    <source>
        <dbReference type="HAMAP-Rule" id="MF_00020"/>
    </source>
</evidence>
<evidence type="ECO:0000256" key="5">
    <source>
        <dbReference type="ARBA" id="ARBA00022840"/>
    </source>
</evidence>
<dbReference type="NCBIfam" id="TIGR00016">
    <property type="entry name" value="ackA"/>
    <property type="match status" value="1"/>
</dbReference>
<keyword evidence="9" id="KW-1185">Reference proteome</keyword>
<evidence type="ECO:0000256" key="3">
    <source>
        <dbReference type="ARBA" id="ARBA00022741"/>
    </source>
</evidence>
<keyword evidence="6" id="KW-0460">Magnesium</keyword>
<dbReference type="EMBL" id="AORC01000003">
    <property type="protein sequence ID" value="EYT50738.1"/>
    <property type="molecule type" value="Genomic_DNA"/>
</dbReference>
<evidence type="ECO:0000313" key="8">
    <source>
        <dbReference type="EMBL" id="EYT50738.1"/>
    </source>
</evidence>
<dbReference type="Proteomes" id="UP000019754">
    <property type="component" value="Unassembled WGS sequence"/>
</dbReference>
<organism evidence="8 9">
    <name type="scientific">Brachybacterium muris UCD-AY4</name>
    <dbReference type="NCBI Taxonomy" id="1249481"/>
    <lineage>
        <taxon>Bacteria</taxon>
        <taxon>Bacillati</taxon>
        <taxon>Actinomycetota</taxon>
        <taxon>Actinomycetes</taxon>
        <taxon>Micrococcales</taxon>
        <taxon>Dermabacteraceae</taxon>
        <taxon>Brachybacterium</taxon>
    </lineage>
</organism>
<accession>A0A022KYB0</accession>
<reference evidence="8 9" key="1">
    <citation type="journal article" date="2013" name="Genome Announc.">
        <title>Draft genome sequence of an Actinobacterium, Brachybacterium muris strain UCD-AY4.</title>
        <authorList>
            <person name="Lo J.R."/>
            <person name="Lang J.M."/>
            <person name="Darling A.E."/>
            <person name="Eisen J.A."/>
            <person name="Coil D.A."/>
        </authorList>
    </citation>
    <scope>NUCLEOTIDE SEQUENCE [LARGE SCALE GENOMIC DNA]</scope>
    <source>
        <strain evidence="8 9">UCD-AY4</strain>
    </source>
</reference>
<dbReference type="HOGENOM" id="CLU_020352_0_1_11"/>
<proteinExistence type="inferred from homology"/>
<keyword evidence="2 6" id="KW-0808">Transferase</keyword>
<feature type="site" description="Transition state stabilizer" evidence="6">
    <location>
        <position position="184"/>
    </location>
</feature>
<dbReference type="SUPFAM" id="SSF53067">
    <property type="entry name" value="Actin-like ATPase domain"/>
    <property type="match status" value="2"/>
</dbReference>
<dbReference type="PROSITE" id="PS01075">
    <property type="entry name" value="ACETATE_KINASE_1"/>
    <property type="match status" value="1"/>
</dbReference>
<keyword evidence="6" id="KW-0963">Cytoplasm</keyword>
<dbReference type="GO" id="GO:0005737">
    <property type="term" value="C:cytoplasm"/>
    <property type="evidence" value="ECO:0007669"/>
    <property type="project" value="UniProtKB-SubCell"/>
</dbReference>
<comment type="subunit">
    <text evidence="6">Homodimer.</text>
</comment>
<keyword evidence="5 6" id="KW-0067">ATP-binding</keyword>
<feature type="binding site" evidence="6">
    <location>
        <position position="391"/>
    </location>
    <ligand>
        <name>Mg(2+)</name>
        <dbReference type="ChEBI" id="CHEBI:18420"/>
    </ligand>
</feature>
<comment type="cofactor">
    <cofactor evidence="6">
        <name>Mg(2+)</name>
        <dbReference type="ChEBI" id="CHEBI:18420"/>
    </cofactor>
    <cofactor evidence="6">
        <name>Mn(2+)</name>
        <dbReference type="ChEBI" id="CHEBI:29035"/>
    </cofactor>
    <text evidence="6">Mg(2+). Can also accept Mn(2+).</text>
</comment>
<dbReference type="STRING" id="1249481.D641_0102685"/>
<dbReference type="GO" id="GO:0008776">
    <property type="term" value="F:acetate kinase activity"/>
    <property type="evidence" value="ECO:0007669"/>
    <property type="project" value="UniProtKB-UniRule"/>
</dbReference>
<dbReference type="InterPro" id="IPR023865">
    <property type="entry name" value="Aliphatic_acid_kinase_CS"/>
</dbReference>
<dbReference type="HAMAP" id="MF_00020">
    <property type="entry name" value="Acetate_kinase"/>
    <property type="match status" value="1"/>
</dbReference>
<feature type="site" description="Transition state stabilizer" evidence="6">
    <location>
        <position position="248"/>
    </location>
</feature>
<keyword evidence="6" id="KW-0479">Metal-binding</keyword>
<protein>
    <recommendedName>
        <fullName evidence="6">Acetate kinase</fullName>
        <ecNumber evidence="6">2.7.2.1</ecNumber>
    </recommendedName>
    <alternativeName>
        <fullName evidence="6">Acetokinase</fullName>
    </alternativeName>
</protein>
<evidence type="ECO:0000256" key="4">
    <source>
        <dbReference type="ARBA" id="ARBA00022777"/>
    </source>
</evidence>
<comment type="subcellular location">
    <subcellularLocation>
        <location evidence="6">Cytoplasm</location>
    </subcellularLocation>
</comment>
<feature type="binding site" evidence="6">
    <location>
        <position position="21"/>
    </location>
    <ligand>
        <name>ATP</name>
        <dbReference type="ChEBI" id="CHEBI:30616"/>
    </ligand>
</feature>
<dbReference type="InterPro" id="IPR000890">
    <property type="entry name" value="Aliphatic_acid_kin_short-chain"/>
</dbReference>
<dbReference type="AlphaFoldDB" id="A0A022KYB0"/>
<dbReference type="GO" id="GO:0006083">
    <property type="term" value="P:acetate metabolic process"/>
    <property type="evidence" value="ECO:0007669"/>
    <property type="project" value="TreeGrafter"/>
</dbReference>
<dbReference type="RefSeq" id="WP_017822254.1">
    <property type="nucleotide sequence ID" value="NZ_AORC01000003.1"/>
</dbReference>
<feature type="binding site" evidence="6">
    <location>
        <begin position="215"/>
        <end position="219"/>
    </location>
    <ligand>
        <name>ATP</name>
        <dbReference type="ChEBI" id="CHEBI:30616"/>
    </ligand>
</feature>
<comment type="catalytic activity">
    <reaction evidence="6">
        <text>acetate + ATP = acetyl phosphate + ADP</text>
        <dbReference type="Rhea" id="RHEA:11352"/>
        <dbReference type="ChEBI" id="CHEBI:22191"/>
        <dbReference type="ChEBI" id="CHEBI:30089"/>
        <dbReference type="ChEBI" id="CHEBI:30616"/>
        <dbReference type="ChEBI" id="CHEBI:456216"/>
        <dbReference type="EC" id="2.7.2.1"/>
    </reaction>
</comment>
<evidence type="ECO:0000256" key="1">
    <source>
        <dbReference type="ARBA" id="ARBA00008748"/>
    </source>
</evidence>
<dbReference type="Gene3D" id="3.30.420.40">
    <property type="match status" value="2"/>
</dbReference>
<name>A0A022KYB0_9MICO</name>
<dbReference type="PIRSF" id="PIRSF000722">
    <property type="entry name" value="Acetate_prop_kin"/>
    <property type="match status" value="1"/>
</dbReference>
<keyword evidence="4 6" id="KW-0418">Kinase</keyword>
<dbReference type="PROSITE" id="PS01076">
    <property type="entry name" value="ACETATE_KINASE_2"/>
    <property type="match status" value="1"/>
</dbReference>
<dbReference type="GO" id="GO:0006085">
    <property type="term" value="P:acetyl-CoA biosynthetic process"/>
    <property type="evidence" value="ECO:0007669"/>
    <property type="project" value="UniProtKB-UniRule"/>
</dbReference>
<feature type="binding site" evidence="6">
    <location>
        <begin position="337"/>
        <end position="341"/>
    </location>
    <ligand>
        <name>ATP</name>
        <dbReference type="ChEBI" id="CHEBI:30616"/>
    </ligand>
</feature>
<evidence type="ECO:0000256" key="7">
    <source>
        <dbReference type="RuleBase" id="RU003835"/>
    </source>
</evidence>
<dbReference type="PRINTS" id="PR00471">
    <property type="entry name" value="ACETATEKNASE"/>
</dbReference>
<feature type="binding site" evidence="6">
    <location>
        <position position="95"/>
    </location>
    <ligand>
        <name>substrate</name>
    </ligand>
</feature>
<feature type="binding site" evidence="6">
    <location>
        <position position="14"/>
    </location>
    <ligand>
        <name>Mg(2+)</name>
        <dbReference type="ChEBI" id="CHEBI:18420"/>
    </ligand>
</feature>
<keyword evidence="3 6" id="KW-0547">Nucleotide-binding</keyword>
<dbReference type="GO" id="GO:0000287">
    <property type="term" value="F:magnesium ion binding"/>
    <property type="evidence" value="ECO:0007669"/>
    <property type="project" value="UniProtKB-UniRule"/>
</dbReference>
<comment type="caution">
    <text evidence="8">The sequence shown here is derived from an EMBL/GenBank/DDBJ whole genome shotgun (WGS) entry which is preliminary data.</text>
</comment>
<comment type="function">
    <text evidence="6">Catalyzes the formation of acetyl phosphate from acetate and ATP. Can also catalyze the reverse reaction.</text>
</comment>
<comment type="similarity">
    <text evidence="1 6 7">Belongs to the acetokinase family.</text>
</comment>
<dbReference type="PANTHER" id="PTHR21060">
    <property type="entry name" value="ACETATE KINASE"/>
    <property type="match status" value="1"/>
</dbReference>
<evidence type="ECO:0000313" key="9">
    <source>
        <dbReference type="Proteomes" id="UP000019754"/>
    </source>
</evidence>
<dbReference type="EC" id="2.7.2.1" evidence="6"/>
<dbReference type="GO" id="GO:0005524">
    <property type="term" value="F:ATP binding"/>
    <property type="evidence" value="ECO:0007669"/>
    <property type="project" value="UniProtKB-KW"/>
</dbReference>
<comment type="pathway">
    <text evidence="6">Metabolic intermediate biosynthesis; acetyl-CoA biosynthesis; acetyl-CoA from acetate: step 1/2.</text>
</comment>
<dbReference type="CDD" id="cd24010">
    <property type="entry name" value="ASKHA_NBD_AcK_PK"/>
    <property type="match status" value="1"/>
</dbReference>
<feature type="binding site" evidence="6">
    <location>
        <begin position="289"/>
        <end position="291"/>
    </location>
    <ligand>
        <name>ATP</name>
        <dbReference type="ChEBI" id="CHEBI:30616"/>
    </ligand>
</feature>
<dbReference type="OrthoDB" id="9802453at2"/>
<gene>
    <name evidence="6" type="primary">ackA</name>
    <name evidence="8" type="ORF">D641_0102685</name>
</gene>
<feature type="active site" description="Proton donor/acceptor" evidence="6">
    <location>
        <position position="152"/>
    </location>
</feature>